<proteinExistence type="predicted"/>
<evidence type="ECO:0000313" key="2">
    <source>
        <dbReference type="Proteomes" id="UP000237925"/>
    </source>
</evidence>
<sequence length="174" mass="19226">MRYVLKTGNRICVAEFIGAALCAELNKLRALDADWSSARLAAWAANVDRLATDAKNNQRAIEALAHFGFCDPEAIGMFSADSDAALARELAEIKTTYVANRAAADRPQRERRTRLQTALRQQFERMEVMGREADDVHNHLVVANLPVPSCPELKSDFVYTLATGCSTRSNKAVK</sequence>
<keyword evidence="2" id="KW-1185">Reference proteome</keyword>
<gene>
    <name evidence="1" type="ORF">C6568_12390</name>
</gene>
<dbReference type="Proteomes" id="UP000237925">
    <property type="component" value="Chromosome"/>
</dbReference>
<organism evidence="1 2">
    <name type="scientific">Melaminivora suipulveris</name>
    <dbReference type="NCBI Taxonomy" id="2109913"/>
    <lineage>
        <taxon>Bacteria</taxon>
        <taxon>Pseudomonadati</taxon>
        <taxon>Pseudomonadota</taxon>
        <taxon>Betaproteobacteria</taxon>
        <taxon>Burkholderiales</taxon>
        <taxon>Comamonadaceae</taxon>
        <taxon>Melaminivora</taxon>
    </lineage>
</organism>
<dbReference type="KEGG" id="mela:C6568_12390"/>
<protein>
    <submittedName>
        <fullName evidence="1">Uncharacterized protein</fullName>
    </submittedName>
</protein>
<dbReference type="EMBL" id="CP027667">
    <property type="protein sequence ID" value="AVO49959.1"/>
    <property type="molecule type" value="Genomic_DNA"/>
</dbReference>
<evidence type="ECO:0000313" key="1">
    <source>
        <dbReference type="EMBL" id="AVO49959.1"/>
    </source>
</evidence>
<accession>A0A2R3QDV5</accession>
<dbReference type="AlphaFoldDB" id="A0A2R3QDV5"/>
<name>A0A2R3QDV5_9BURK</name>
<reference evidence="1 2" key="1">
    <citation type="submission" date="2018-03" db="EMBL/GenBank/DDBJ databases">
        <title>Genome sequencing of Melaminivora sp.</title>
        <authorList>
            <person name="Kim S.-J."/>
            <person name="Heo J."/>
            <person name="Ahn J.-H."/>
            <person name="Kwon S.-W."/>
        </authorList>
    </citation>
    <scope>NUCLEOTIDE SEQUENCE [LARGE SCALE GENOMIC DNA]</scope>
    <source>
        <strain evidence="1 2">SC2-9</strain>
    </source>
</reference>